<dbReference type="OrthoDB" id="2417165at2759"/>
<protein>
    <submittedName>
        <fullName evidence="1">3750_t:CDS:1</fullName>
    </submittedName>
</protein>
<reference evidence="1" key="1">
    <citation type="submission" date="2021-06" db="EMBL/GenBank/DDBJ databases">
        <authorList>
            <person name="Kallberg Y."/>
            <person name="Tangrot J."/>
            <person name="Rosling A."/>
        </authorList>
    </citation>
    <scope>NUCLEOTIDE SEQUENCE</scope>
    <source>
        <strain evidence="1">FL966</strain>
    </source>
</reference>
<evidence type="ECO:0000313" key="2">
    <source>
        <dbReference type="Proteomes" id="UP000789759"/>
    </source>
</evidence>
<proteinExistence type="predicted"/>
<sequence>MKVKTTYTKKTCKNCRERNKNIPWWNIDFNKSYVLFYSKREQKEKFDTLEHSKIILYYDFFKCKCGTQPYLGDNLKREFYPYLW</sequence>
<gene>
    <name evidence="1" type="ORF">CPELLU_LOCUS18603</name>
</gene>
<comment type="caution">
    <text evidence="1">The sequence shown here is derived from an EMBL/GenBank/DDBJ whole genome shotgun (WGS) entry which is preliminary data.</text>
</comment>
<accession>A0A9N9K6F2</accession>
<dbReference type="EMBL" id="CAJVQA010038063">
    <property type="protein sequence ID" value="CAG8810547.1"/>
    <property type="molecule type" value="Genomic_DNA"/>
</dbReference>
<name>A0A9N9K6F2_9GLOM</name>
<keyword evidence="2" id="KW-1185">Reference proteome</keyword>
<dbReference type="Proteomes" id="UP000789759">
    <property type="component" value="Unassembled WGS sequence"/>
</dbReference>
<evidence type="ECO:0000313" key="1">
    <source>
        <dbReference type="EMBL" id="CAG8810547.1"/>
    </source>
</evidence>
<dbReference type="AlphaFoldDB" id="A0A9N9K6F2"/>
<organism evidence="1 2">
    <name type="scientific">Cetraspora pellucida</name>
    <dbReference type="NCBI Taxonomy" id="1433469"/>
    <lineage>
        <taxon>Eukaryota</taxon>
        <taxon>Fungi</taxon>
        <taxon>Fungi incertae sedis</taxon>
        <taxon>Mucoromycota</taxon>
        <taxon>Glomeromycotina</taxon>
        <taxon>Glomeromycetes</taxon>
        <taxon>Diversisporales</taxon>
        <taxon>Gigasporaceae</taxon>
        <taxon>Cetraspora</taxon>
    </lineage>
</organism>
<feature type="non-terminal residue" evidence="1">
    <location>
        <position position="84"/>
    </location>
</feature>